<comment type="caution">
    <text evidence="2">The sequence shown here is derived from an EMBL/GenBank/DDBJ whole genome shotgun (WGS) entry which is preliminary data.</text>
</comment>
<reference evidence="2 3" key="1">
    <citation type="submission" date="2023-06" db="EMBL/GenBank/DDBJ databases">
        <title>Identification and characterization of horizontal gene transfer across gut microbiota members of farm animals based on homology search.</title>
        <authorList>
            <person name="Schwarzerova J."/>
            <person name="Nykrynova M."/>
            <person name="Jureckova K."/>
            <person name="Cejkova D."/>
            <person name="Rychlik I."/>
        </authorList>
    </citation>
    <scope>NUCLEOTIDE SEQUENCE [LARGE SCALE GENOMIC DNA]</scope>
    <source>
        <strain evidence="2 3">ET340</strain>
    </source>
</reference>
<dbReference type="InterPro" id="IPR050256">
    <property type="entry name" value="Glycosyltransferase_2"/>
</dbReference>
<organism evidence="2 3">
    <name type="scientific">Allofournierella massiliensis</name>
    <dbReference type="NCBI Taxonomy" id="1650663"/>
    <lineage>
        <taxon>Bacteria</taxon>
        <taxon>Bacillati</taxon>
        <taxon>Bacillota</taxon>
        <taxon>Clostridia</taxon>
        <taxon>Eubacteriales</taxon>
        <taxon>Oscillospiraceae</taxon>
        <taxon>Allofournierella</taxon>
    </lineage>
</organism>
<proteinExistence type="predicted"/>
<dbReference type="PANTHER" id="PTHR48090:SF7">
    <property type="entry name" value="RFBJ PROTEIN"/>
    <property type="match status" value="1"/>
</dbReference>
<protein>
    <submittedName>
        <fullName evidence="2">Glycosyltransferase family 2 protein</fullName>
    </submittedName>
</protein>
<sequence length="240" mass="27409">MSKLLIVIPAYNEEGNIVRVVNELVARYPQYDYVVVNDGSRDRTAALCRQHGFRLIDLPVNLGLAGAFQTGLRYAAENGYDCALQFDADGQHKPEYIQPMLDELENGADIVIGSRFLTVKKPKSLRMLGSYLISWAIRLTTGQAICDPTSGMRMFNRRMVEEFALNLNYGPEPDTISYLIKNGAVVREIQVEMGERLTGTSYLNFARSVEYMLKMGLSILLIQWFRKREPVTFYYPERRD</sequence>
<dbReference type="CDD" id="cd04179">
    <property type="entry name" value="DPM_DPG-synthase_like"/>
    <property type="match status" value="1"/>
</dbReference>
<evidence type="ECO:0000259" key="1">
    <source>
        <dbReference type="Pfam" id="PF00535"/>
    </source>
</evidence>
<evidence type="ECO:0000313" key="3">
    <source>
        <dbReference type="Proteomes" id="UP001529380"/>
    </source>
</evidence>
<dbReference type="Pfam" id="PF00535">
    <property type="entry name" value="Glycos_transf_2"/>
    <property type="match status" value="1"/>
</dbReference>
<dbReference type="Gene3D" id="3.90.550.10">
    <property type="entry name" value="Spore Coat Polysaccharide Biosynthesis Protein SpsA, Chain A"/>
    <property type="match status" value="1"/>
</dbReference>
<evidence type="ECO:0000313" key="2">
    <source>
        <dbReference type="EMBL" id="MDM8199777.1"/>
    </source>
</evidence>
<name>A0ABT7ULK5_9FIRM</name>
<dbReference type="RefSeq" id="WP_087183478.1">
    <property type="nucleotide sequence ID" value="NZ_JAUDCL010000001.1"/>
</dbReference>
<feature type="domain" description="Glycosyltransferase 2-like" evidence="1">
    <location>
        <begin position="6"/>
        <end position="162"/>
    </location>
</feature>
<dbReference type="PANTHER" id="PTHR48090">
    <property type="entry name" value="UNDECAPRENYL-PHOSPHATE 4-DEOXY-4-FORMAMIDO-L-ARABINOSE TRANSFERASE-RELATED"/>
    <property type="match status" value="1"/>
</dbReference>
<dbReference type="Proteomes" id="UP001529380">
    <property type="component" value="Unassembled WGS sequence"/>
</dbReference>
<gene>
    <name evidence="2" type="ORF">QUW08_00435</name>
</gene>
<dbReference type="SUPFAM" id="SSF53448">
    <property type="entry name" value="Nucleotide-diphospho-sugar transferases"/>
    <property type="match status" value="1"/>
</dbReference>
<dbReference type="InterPro" id="IPR029044">
    <property type="entry name" value="Nucleotide-diphossugar_trans"/>
</dbReference>
<accession>A0ABT7ULK5</accession>
<dbReference type="EMBL" id="JAUDCL010000001">
    <property type="protein sequence ID" value="MDM8199777.1"/>
    <property type="molecule type" value="Genomic_DNA"/>
</dbReference>
<keyword evidence="3" id="KW-1185">Reference proteome</keyword>
<dbReference type="InterPro" id="IPR001173">
    <property type="entry name" value="Glyco_trans_2-like"/>
</dbReference>